<feature type="compositionally biased region" description="Polar residues" evidence="2">
    <location>
        <begin position="115"/>
        <end position="124"/>
    </location>
</feature>
<dbReference type="AlphaFoldDB" id="A0A699RHJ6"/>
<accession>A0A699RHJ6</accession>
<keyword evidence="1" id="KW-0479">Metal-binding</keyword>
<dbReference type="InterPro" id="IPR036875">
    <property type="entry name" value="Znf_CCHC_sf"/>
</dbReference>
<evidence type="ECO:0000256" key="1">
    <source>
        <dbReference type="PROSITE-ProRule" id="PRU00047"/>
    </source>
</evidence>
<dbReference type="GO" id="GO:0008270">
    <property type="term" value="F:zinc ion binding"/>
    <property type="evidence" value="ECO:0007669"/>
    <property type="project" value="UniProtKB-KW"/>
</dbReference>
<dbReference type="SUPFAM" id="SSF57756">
    <property type="entry name" value="Retrovirus zinc finger-like domains"/>
    <property type="match status" value="1"/>
</dbReference>
<name>A0A699RHJ6_TANCI</name>
<keyword evidence="1" id="KW-0862">Zinc</keyword>
<dbReference type="GO" id="GO:0003676">
    <property type="term" value="F:nucleic acid binding"/>
    <property type="evidence" value="ECO:0007669"/>
    <property type="project" value="InterPro"/>
</dbReference>
<dbReference type="Pfam" id="PF00098">
    <property type="entry name" value="zf-CCHC"/>
    <property type="match status" value="2"/>
</dbReference>
<sequence>ALTWWNSHVRIVGNDAADVMTWIELKKKMADTYCPRNEMKKIESEFWNLEVQEESDRVERYIGGLPDSIHGSVTASKPKTMQEATEMTTGLMDKKICTYAERQAANKRKFEDTSRNNQGQQQPPKRQDVAREYAAGSGSRPLCPKCNFNHDGPCTPRCYKCNKIGHLSHDCRSPTNANVAKNLRGNGAGQKVTCYKCGAQGHFK</sequence>
<feature type="non-terminal residue" evidence="4">
    <location>
        <position position="204"/>
    </location>
</feature>
<evidence type="ECO:0000259" key="3">
    <source>
        <dbReference type="PROSITE" id="PS50158"/>
    </source>
</evidence>
<evidence type="ECO:0000313" key="4">
    <source>
        <dbReference type="EMBL" id="GFC85223.1"/>
    </source>
</evidence>
<dbReference type="PROSITE" id="PS50158">
    <property type="entry name" value="ZF_CCHC"/>
    <property type="match status" value="1"/>
</dbReference>
<evidence type="ECO:0000256" key="2">
    <source>
        <dbReference type="SAM" id="MobiDB-lite"/>
    </source>
</evidence>
<reference evidence="4" key="1">
    <citation type="journal article" date="2019" name="Sci. Rep.">
        <title>Draft genome of Tanacetum cinerariifolium, the natural source of mosquito coil.</title>
        <authorList>
            <person name="Yamashiro T."/>
            <person name="Shiraishi A."/>
            <person name="Satake H."/>
            <person name="Nakayama K."/>
        </authorList>
    </citation>
    <scope>NUCLEOTIDE SEQUENCE</scope>
</reference>
<gene>
    <name evidence="4" type="ORF">Tci_857193</name>
</gene>
<dbReference type="Pfam" id="PF03732">
    <property type="entry name" value="Retrotrans_gag"/>
    <property type="match status" value="1"/>
</dbReference>
<protein>
    <recommendedName>
        <fullName evidence="3">CCHC-type domain-containing protein</fullName>
    </recommendedName>
</protein>
<dbReference type="EMBL" id="BKCJ011098822">
    <property type="protein sequence ID" value="GFC85223.1"/>
    <property type="molecule type" value="Genomic_DNA"/>
</dbReference>
<dbReference type="SMART" id="SM00343">
    <property type="entry name" value="ZnF_C2HC"/>
    <property type="match status" value="2"/>
</dbReference>
<proteinExistence type="predicted"/>
<dbReference type="Gene3D" id="4.10.60.10">
    <property type="entry name" value="Zinc finger, CCHC-type"/>
    <property type="match status" value="1"/>
</dbReference>
<keyword evidence="1" id="KW-0863">Zinc-finger</keyword>
<dbReference type="InterPro" id="IPR005162">
    <property type="entry name" value="Retrotrans_gag_dom"/>
</dbReference>
<feature type="non-terminal residue" evidence="4">
    <location>
        <position position="1"/>
    </location>
</feature>
<organism evidence="4">
    <name type="scientific">Tanacetum cinerariifolium</name>
    <name type="common">Dalmatian daisy</name>
    <name type="synonym">Chrysanthemum cinerariifolium</name>
    <dbReference type="NCBI Taxonomy" id="118510"/>
    <lineage>
        <taxon>Eukaryota</taxon>
        <taxon>Viridiplantae</taxon>
        <taxon>Streptophyta</taxon>
        <taxon>Embryophyta</taxon>
        <taxon>Tracheophyta</taxon>
        <taxon>Spermatophyta</taxon>
        <taxon>Magnoliopsida</taxon>
        <taxon>eudicotyledons</taxon>
        <taxon>Gunneridae</taxon>
        <taxon>Pentapetalae</taxon>
        <taxon>asterids</taxon>
        <taxon>campanulids</taxon>
        <taxon>Asterales</taxon>
        <taxon>Asteraceae</taxon>
        <taxon>Asteroideae</taxon>
        <taxon>Anthemideae</taxon>
        <taxon>Anthemidinae</taxon>
        <taxon>Tanacetum</taxon>
    </lineage>
</organism>
<dbReference type="InterPro" id="IPR001878">
    <property type="entry name" value="Znf_CCHC"/>
</dbReference>
<feature type="region of interest" description="Disordered" evidence="2">
    <location>
        <begin position="107"/>
        <end position="133"/>
    </location>
</feature>
<feature type="domain" description="CCHC-type" evidence="3">
    <location>
        <begin position="157"/>
        <end position="173"/>
    </location>
</feature>
<comment type="caution">
    <text evidence="4">The sequence shown here is derived from an EMBL/GenBank/DDBJ whole genome shotgun (WGS) entry which is preliminary data.</text>
</comment>